<sequence length="75" mass="7833">MLATPLYPAPPFSPGSNAEDSAQYRPARDVESFNSLLPPAVEFVEGSSSGTLAVAEGKYEPINASPKAHSTPQVS</sequence>
<accession>A0A165V761</accession>
<feature type="region of interest" description="Disordered" evidence="1">
    <location>
        <begin position="1"/>
        <end position="30"/>
    </location>
</feature>
<organism evidence="2 3">
    <name type="scientific">Neolentinus lepideus HHB14362 ss-1</name>
    <dbReference type="NCBI Taxonomy" id="1314782"/>
    <lineage>
        <taxon>Eukaryota</taxon>
        <taxon>Fungi</taxon>
        <taxon>Dikarya</taxon>
        <taxon>Basidiomycota</taxon>
        <taxon>Agaricomycotina</taxon>
        <taxon>Agaricomycetes</taxon>
        <taxon>Gloeophyllales</taxon>
        <taxon>Gloeophyllaceae</taxon>
        <taxon>Neolentinus</taxon>
    </lineage>
</organism>
<name>A0A165V761_9AGAM</name>
<dbReference type="OrthoDB" id="3190427at2759"/>
<reference evidence="2 3" key="1">
    <citation type="journal article" date="2016" name="Mol. Biol. Evol.">
        <title>Comparative Genomics of Early-Diverging Mushroom-Forming Fungi Provides Insights into the Origins of Lignocellulose Decay Capabilities.</title>
        <authorList>
            <person name="Nagy L.G."/>
            <person name="Riley R."/>
            <person name="Tritt A."/>
            <person name="Adam C."/>
            <person name="Daum C."/>
            <person name="Floudas D."/>
            <person name="Sun H."/>
            <person name="Yadav J.S."/>
            <person name="Pangilinan J."/>
            <person name="Larsson K.H."/>
            <person name="Matsuura K."/>
            <person name="Barry K."/>
            <person name="Labutti K."/>
            <person name="Kuo R."/>
            <person name="Ohm R.A."/>
            <person name="Bhattacharya S.S."/>
            <person name="Shirouzu T."/>
            <person name="Yoshinaga Y."/>
            <person name="Martin F.M."/>
            <person name="Grigoriev I.V."/>
            <person name="Hibbett D.S."/>
        </authorList>
    </citation>
    <scope>NUCLEOTIDE SEQUENCE [LARGE SCALE GENOMIC DNA]</scope>
    <source>
        <strain evidence="2 3">HHB14362 ss-1</strain>
    </source>
</reference>
<evidence type="ECO:0000313" key="2">
    <source>
        <dbReference type="EMBL" id="KZT29260.1"/>
    </source>
</evidence>
<dbReference type="Proteomes" id="UP000076761">
    <property type="component" value="Unassembled WGS sequence"/>
</dbReference>
<dbReference type="STRING" id="1314782.A0A165V761"/>
<protein>
    <submittedName>
        <fullName evidence="2">Uncharacterized protein</fullName>
    </submittedName>
</protein>
<evidence type="ECO:0000313" key="3">
    <source>
        <dbReference type="Proteomes" id="UP000076761"/>
    </source>
</evidence>
<gene>
    <name evidence="2" type="ORF">NEOLEDRAFT_1056246</name>
</gene>
<proteinExistence type="predicted"/>
<dbReference type="AlphaFoldDB" id="A0A165V761"/>
<evidence type="ECO:0000256" key="1">
    <source>
        <dbReference type="SAM" id="MobiDB-lite"/>
    </source>
</evidence>
<dbReference type="InParanoid" id="A0A165V761"/>
<keyword evidence="3" id="KW-1185">Reference proteome</keyword>
<dbReference type="EMBL" id="KV425554">
    <property type="protein sequence ID" value="KZT29260.1"/>
    <property type="molecule type" value="Genomic_DNA"/>
</dbReference>